<dbReference type="Pfam" id="PF00400">
    <property type="entry name" value="WD40"/>
    <property type="match status" value="3"/>
</dbReference>
<dbReference type="OrthoDB" id="406844at2759"/>
<dbReference type="EMBL" id="CAJJDN010000124">
    <property type="protein sequence ID" value="CAD8120151.1"/>
    <property type="molecule type" value="Genomic_DNA"/>
</dbReference>
<dbReference type="PANTHER" id="PTHR19920">
    <property type="entry name" value="WD40 PROTEIN CIAO1"/>
    <property type="match status" value="1"/>
</dbReference>
<sequence>MKFNCLVNEHTKKIDYYCINKYCKDNRLSCQQCRAEGQHYNCYKWLKDYDDLIEFSENYNKSVKDNYQKIEQSLDVIGELCKQLQNEYKEKYFIQLNGQNIQQVHNLLSSMLQFSDNEQAAFQKLTSEIQQIQQKIESILFDLKNLENSRINQNSIEEHQLIQQFSQRENDNKAKFDNQYDQNNFEAQSIKSGQTKQLINLKPKINYELLNNFKMKQEEWCLAIAFHSKQSIIACGYGQNIKIFKQEKQLKQLQILTYHTERVTCLSFLKKKNQLVSGSIDFLIIIWKGNQSNNYQLEHKLGGHQNRVVNLITNKNDDLIISCGMDCQIRFWNQNIEWKCSQIITDHSKRIFSLSLNDSENMLISCSEDSMILVMQKQTTNKKQWEIKQKIILESYGCRICFINDEMFAFQPWQKEVLLIFSYNKRKNEFQIKQQIQIQGGQDIDLFPQQFIKQKSLLINKNSKYVQFFKFGQDNQIQLELTIMFQDIFIYGAMSEDGEYLLTWDWDSKEFQIRKFK</sequence>
<dbReference type="SMART" id="SM00320">
    <property type="entry name" value="WD40"/>
    <property type="match status" value="4"/>
</dbReference>
<keyword evidence="1" id="KW-0853">WD repeat</keyword>
<organism evidence="3 4">
    <name type="scientific">Paramecium sonneborni</name>
    <dbReference type="NCBI Taxonomy" id="65129"/>
    <lineage>
        <taxon>Eukaryota</taxon>
        <taxon>Sar</taxon>
        <taxon>Alveolata</taxon>
        <taxon>Ciliophora</taxon>
        <taxon>Intramacronucleata</taxon>
        <taxon>Oligohymenophorea</taxon>
        <taxon>Peniculida</taxon>
        <taxon>Parameciidae</taxon>
        <taxon>Paramecium</taxon>
    </lineage>
</organism>
<dbReference type="InterPro" id="IPR001680">
    <property type="entry name" value="WD40_rpt"/>
</dbReference>
<evidence type="ECO:0000256" key="2">
    <source>
        <dbReference type="SAM" id="Coils"/>
    </source>
</evidence>
<dbReference type="GO" id="GO:0097361">
    <property type="term" value="C:cytosolic [4Fe-4S] assembly targeting complex"/>
    <property type="evidence" value="ECO:0007669"/>
    <property type="project" value="TreeGrafter"/>
</dbReference>
<dbReference type="GO" id="GO:0016226">
    <property type="term" value="P:iron-sulfur cluster assembly"/>
    <property type="evidence" value="ECO:0007669"/>
    <property type="project" value="TreeGrafter"/>
</dbReference>
<evidence type="ECO:0000256" key="1">
    <source>
        <dbReference type="PROSITE-ProRule" id="PRU00221"/>
    </source>
</evidence>
<dbReference type="PANTHER" id="PTHR19920:SF0">
    <property type="entry name" value="CYTOSOLIC IRON-SULFUR PROTEIN ASSEMBLY PROTEIN CIAO1-RELATED"/>
    <property type="match status" value="1"/>
</dbReference>
<dbReference type="Proteomes" id="UP000692954">
    <property type="component" value="Unassembled WGS sequence"/>
</dbReference>
<comment type="caution">
    <text evidence="3">The sequence shown here is derived from an EMBL/GenBank/DDBJ whole genome shotgun (WGS) entry which is preliminary data.</text>
</comment>
<evidence type="ECO:0000313" key="4">
    <source>
        <dbReference type="Proteomes" id="UP000692954"/>
    </source>
</evidence>
<feature type="repeat" description="WD" evidence="1">
    <location>
        <begin position="256"/>
        <end position="288"/>
    </location>
</feature>
<gene>
    <name evidence="3" type="ORF">PSON_ATCC_30995.1.T1240165</name>
</gene>
<dbReference type="AlphaFoldDB" id="A0A8S1QWS3"/>
<reference evidence="3" key="1">
    <citation type="submission" date="2021-01" db="EMBL/GenBank/DDBJ databases">
        <authorList>
            <consortium name="Genoscope - CEA"/>
            <person name="William W."/>
        </authorList>
    </citation>
    <scope>NUCLEOTIDE SEQUENCE</scope>
</reference>
<keyword evidence="2" id="KW-0175">Coiled coil</keyword>
<evidence type="ECO:0008006" key="5">
    <source>
        <dbReference type="Google" id="ProtNLM"/>
    </source>
</evidence>
<name>A0A8S1QWS3_9CILI</name>
<feature type="repeat" description="WD" evidence="1">
    <location>
        <begin position="301"/>
        <end position="333"/>
    </location>
</feature>
<evidence type="ECO:0000313" key="3">
    <source>
        <dbReference type="EMBL" id="CAD8120151.1"/>
    </source>
</evidence>
<accession>A0A8S1QWS3</accession>
<dbReference type="PROSITE" id="PS50294">
    <property type="entry name" value="WD_REPEATS_REGION"/>
    <property type="match status" value="2"/>
</dbReference>
<feature type="coiled-coil region" evidence="2">
    <location>
        <begin position="115"/>
        <end position="149"/>
    </location>
</feature>
<protein>
    <recommendedName>
        <fullName evidence="5">WD40-repeat-containing domain</fullName>
    </recommendedName>
</protein>
<keyword evidence="4" id="KW-1185">Reference proteome</keyword>
<dbReference type="PROSITE" id="PS50082">
    <property type="entry name" value="WD_REPEATS_2"/>
    <property type="match status" value="2"/>
</dbReference>
<proteinExistence type="predicted"/>